<feature type="signal peptide" evidence="1">
    <location>
        <begin position="1"/>
        <end position="27"/>
    </location>
</feature>
<proteinExistence type="predicted"/>
<comment type="caution">
    <text evidence="2">The sequence shown here is derived from an EMBL/GenBank/DDBJ whole genome shotgun (WGS) entry which is preliminary data.</text>
</comment>
<sequence length="65" mass="6663">MKNNTKTMLSGRCLVAAGLLISAVALPGCTESGGDAQKLTAEEGIDWEAIEAEGAEIAEGQKQGE</sequence>
<keyword evidence="1" id="KW-0732">Signal</keyword>
<dbReference type="RefSeq" id="WP_230256083.1">
    <property type="nucleotide sequence ID" value="NZ_JAJKFV010000029.1"/>
</dbReference>
<name>A0ABS8NEE3_9BACT</name>
<reference evidence="2" key="1">
    <citation type="submission" date="2021-11" db="EMBL/GenBank/DDBJ databases">
        <title>Genome sequence.</title>
        <authorList>
            <person name="Sun Q."/>
        </authorList>
    </citation>
    <scope>NUCLEOTIDE SEQUENCE</scope>
    <source>
        <strain evidence="2">JC740</strain>
    </source>
</reference>
<accession>A0ABS8NEE3</accession>
<evidence type="ECO:0008006" key="4">
    <source>
        <dbReference type="Google" id="ProtNLM"/>
    </source>
</evidence>
<dbReference type="EMBL" id="JAJKFW010000014">
    <property type="protein sequence ID" value="MCC9641920.1"/>
    <property type="molecule type" value="Genomic_DNA"/>
</dbReference>
<feature type="chain" id="PRO_5045090483" description="Secreted protein" evidence="1">
    <location>
        <begin position="28"/>
        <end position="65"/>
    </location>
</feature>
<dbReference type="Proteomes" id="UP001430306">
    <property type="component" value="Unassembled WGS sequence"/>
</dbReference>
<evidence type="ECO:0000256" key="1">
    <source>
        <dbReference type="SAM" id="SignalP"/>
    </source>
</evidence>
<evidence type="ECO:0000313" key="3">
    <source>
        <dbReference type="Proteomes" id="UP001430306"/>
    </source>
</evidence>
<organism evidence="2 3">
    <name type="scientific">Rhodopirellula halodulae</name>
    <dbReference type="NCBI Taxonomy" id="2894198"/>
    <lineage>
        <taxon>Bacteria</taxon>
        <taxon>Pseudomonadati</taxon>
        <taxon>Planctomycetota</taxon>
        <taxon>Planctomycetia</taxon>
        <taxon>Pirellulales</taxon>
        <taxon>Pirellulaceae</taxon>
        <taxon>Rhodopirellula</taxon>
    </lineage>
</organism>
<keyword evidence="3" id="KW-1185">Reference proteome</keyword>
<protein>
    <recommendedName>
        <fullName evidence="4">Secreted protein</fullName>
    </recommendedName>
</protein>
<evidence type="ECO:0000313" key="2">
    <source>
        <dbReference type="EMBL" id="MCC9641920.1"/>
    </source>
</evidence>
<gene>
    <name evidence="2" type="ORF">LOC71_06510</name>
</gene>